<dbReference type="SUPFAM" id="SSF53167">
    <property type="entry name" value="Purine and uridine phosphorylases"/>
    <property type="match status" value="1"/>
</dbReference>
<feature type="domain" description="Nucleoside phosphorylase" evidence="1">
    <location>
        <begin position="144"/>
        <end position="337"/>
    </location>
</feature>
<dbReference type="PANTHER" id="PTHR46832:SF1">
    <property type="entry name" value="5'-METHYLTHIOADENOSINE_S-ADENOSYLHOMOCYSTEINE NUCLEOSIDASE"/>
    <property type="match status" value="1"/>
</dbReference>
<dbReference type="GO" id="GO:0008930">
    <property type="term" value="F:methylthioadenosine nucleosidase activity"/>
    <property type="evidence" value="ECO:0007669"/>
    <property type="project" value="TreeGrafter"/>
</dbReference>
<proteinExistence type="predicted"/>
<dbReference type="Proteomes" id="UP000196440">
    <property type="component" value="Unassembled WGS sequence"/>
</dbReference>
<dbReference type="RefSeq" id="WP_087816415.1">
    <property type="nucleotide sequence ID" value="NZ_NHOI01000027.1"/>
</dbReference>
<dbReference type="InterPro" id="IPR000845">
    <property type="entry name" value="Nucleoside_phosphorylase_d"/>
</dbReference>
<gene>
    <name evidence="2" type="ORF">CBW57_17590</name>
</gene>
<dbReference type="SUPFAM" id="SSF52172">
    <property type="entry name" value="CheY-like"/>
    <property type="match status" value="1"/>
</dbReference>
<dbReference type="Gene3D" id="3.40.50.1580">
    <property type="entry name" value="Nucleoside phosphorylase domain"/>
    <property type="match status" value="1"/>
</dbReference>
<dbReference type="AlphaFoldDB" id="A0A208ZV92"/>
<sequence length="388" mass="43373">MNILIIEDNPKKLESIQTTILEELNESSIHPSITVASDLAQANRYVCTKLYDLVIFDMFLPENSFSSAERDCSIELITEFSASKNYQTEAIALTQFVISEIDDIQLFNLSGITVVHYNEDFGWKTALKQKINRAAQKIRCDFLIFCALRSERNAYIESDCELGSQKNIYGMNCQEIKIENSSGFIITPRGMGLVNMAIVSSKAIELFQPKIVAMSGICAGVEGESDYLDIIVGKTCWEYQTGKWKDGQFEQEPYHAELSRSLQVDLEQSSENPEVLNTLRKNLYNSSLKNMQIKIAPLSSGSAVIADSEMMKKIGIQQRKMAGLEMEMYALYESAAQSLSNPLVFGAKAVVDLGGVNKNNNYQSDGCIVSARYVILMLKDQLKKVVEA</sequence>
<dbReference type="GO" id="GO:0009116">
    <property type="term" value="P:nucleoside metabolic process"/>
    <property type="evidence" value="ECO:0007669"/>
    <property type="project" value="InterPro"/>
</dbReference>
<dbReference type="EMBL" id="NHOI01000027">
    <property type="protein sequence ID" value="OVZ84359.1"/>
    <property type="molecule type" value="Genomic_DNA"/>
</dbReference>
<dbReference type="GO" id="GO:0005829">
    <property type="term" value="C:cytosol"/>
    <property type="evidence" value="ECO:0007669"/>
    <property type="project" value="TreeGrafter"/>
</dbReference>
<organism evidence="2 3">
    <name type="scientific">Yersinia intermedia</name>
    <dbReference type="NCBI Taxonomy" id="631"/>
    <lineage>
        <taxon>Bacteria</taxon>
        <taxon>Pseudomonadati</taxon>
        <taxon>Pseudomonadota</taxon>
        <taxon>Gammaproteobacteria</taxon>
        <taxon>Enterobacterales</taxon>
        <taxon>Yersiniaceae</taxon>
        <taxon>Yersinia</taxon>
    </lineage>
</organism>
<reference evidence="2 3" key="1">
    <citation type="submission" date="2017-05" db="EMBL/GenBank/DDBJ databases">
        <title>Whole genome sequencing of Yersinia kristensenii.</title>
        <authorList>
            <person name="Campioni F."/>
        </authorList>
    </citation>
    <scope>NUCLEOTIDE SEQUENCE [LARGE SCALE GENOMIC DNA]</scope>
    <source>
        <strain evidence="2 3">CFSAN060536</strain>
    </source>
</reference>
<dbReference type="PANTHER" id="PTHR46832">
    <property type="entry name" value="5'-METHYLTHIOADENOSINE/S-ADENOSYLHOMOCYSTEINE NUCLEOSIDASE"/>
    <property type="match status" value="1"/>
</dbReference>
<dbReference type="InterPro" id="IPR011006">
    <property type="entry name" value="CheY-like_superfamily"/>
</dbReference>
<name>A0A208ZV92_YERIN</name>
<dbReference type="GO" id="GO:0019284">
    <property type="term" value="P:L-methionine salvage from S-adenosylmethionine"/>
    <property type="evidence" value="ECO:0007669"/>
    <property type="project" value="TreeGrafter"/>
</dbReference>
<evidence type="ECO:0000313" key="2">
    <source>
        <dbReference type="EMBL" id="OVZ84359.1"/>
    </source>
</evidence>
<protein>
    <recommendedName>
        <fullName evidence="1">Nucleoside phosphorylase domain-containing protein</fullName>
    </recommendedName>
</protein>
<dbReference type="GO" id="GO:0008782">
    <property type="term" value="F:adenosylhomocysteine nucleosidase activity"/>
    <property type="evidence" value="ECO:0007669"/>
    <property type="project" value="TreeGrafter"/>
</dbReference>
<dbReference type="InterPro" id="IPR035994">
    <property type="entry name" value="Nucleoside_phosphorylase_sf"/>
</dbReference>
<comment type="caution">
    <text evidence="2">The sequence shown here is derived from an EMBL/GenBank/DDBJ whole genome shotgun (WGS) entry which is preliminary data.</text>
</comment>
<dbReference type="Gene3D" id="3.40.50.2300">
    <property type="match status" value="1"/>
</dbReference>
<evidence type="ECO:0000313" key="3">
    <source>
        <dbReference type="Proteomes" id="UP000196440"/>
    </source>
</evidence>
<accession>A0A208ZV92</accession>
<evidence type="ECO:0000259" key="1">
    <source>
        <dbReference type="Pfam" id="PF01048"/>
    </source>
</evidence>
<dbReference type="Pfam" id="PF01048">
    <property type="entry name" value="PNP_UDP_1"/>
    <property type="match status" value="1"/>
</dbReference>